<protein>
    <recommendedName>
        <fullName evidence="4">DUF3558 domain-containing protein</fullName>
    </recommendedName>
</protein>
<feature type="region of interest" description="Disordered" evidence="1">
    <location>
        <begin position="226"/>
        <end position="253"/>
    </location>
</feature>
<feature type="region of interest" description="Disordered" evidence="1">
    <location>
        <begin position="87"/>
        <end position="116"/>
    </location>
</feature>
<evidence type="ECO:0000313" key="2">
    <source>
        <dbReference type="EMBL" id="MFH0251854.1"/>
    </source>
</evidence>
<feature type="compositionally biased region" description="Polar residues" evidence="1">
    <location>
        <begin position="244"/>
        <end position="253"/>
    </location>
</feature>
<name>A0ABW7I1V1_9ACTN</name>
<sequence length="392" mass="40725">MVRDESGGTGPEPREARGAEEGSGARRDAGPGSGGGRIGRLLRRPATAVTAALVALASAGTGTWAAGVGPFAPDRYCWGAWEQNSGPQLLGGREVLTPGSERTAKESAAPSPDRPRGTCTLTVTPGEDARGTDKDVTVAYGPVPEGREKRLEWLGEWLDASLVPLPDGVAGLVGQGKGMAVLPEECDVDGRPTAVTITAGWDRIGDERDVADLLLAVAGEGMRRTGCASGEPMRVTSPVPEADTTPSPSSVGPTATCRIPGLAFEPAKGTHYDETVGAVTGDLHLCTLFDTSNIRRPVFAGQFAMVAQPRLRALFHGLAGSRTPGGGWRGKGWLDGSRNVLETSCGDTSTVFLLQLDTYLHDVARPGTEQAFARAVNSVAGRIGCPAPAPRR</sequence>
<comment type="caution">
    <text evidence="2">The sequence shown here is derived from an EMBL/GenBank/DDBJ whole genome shotgun (WGS) entry which is preliminary data.</text>
</comment>
<feature type="region of interest" description="Disordered" evidence="1">
    <location>
        <begin position="1"/>
        <end position="39"/>
    </location>
</feature>
<reference evidence="2 3" key="1">
    <citation type="submission" date="2024-10" db="EMBL/GenBank/DDBJ databases">
        <authorList>
            <person name="Cho J.-C."/>
        </authorList>
    </citation>
    <scope>NUCLEOTIDE SEQUENCE [LARGE SCALE GENOMIC DNA]</scope>
    <source>
        <strain evidence="2 3">KCTC29696</strain>
    </source>
</reference>
<dbReference type="Proteomes" id="UP001607069">
    <property type="component" value="Unassembled WGS sequence"/>
</dbReference>
<evidence type="ECO:0000256" key="1">
    <source>
        <dbReference type="SAM" id="MobiDB-lite"/>
    </source>
</evidence>
<keyword evidence="3" id="KW-1185">Reference proteome</keyword>
<dbReference type="EMBL" id="JBIHMK010000175">
    <property type="protein sequence ID" value="MFH0251854.1"/>
    <property type="molecule type" value="Genomic_DNA"/>
</dbReference>
<evidence type="ECO:0008006" key="4">
    <source>
        <dbReference type="Google" id="ProtNLM"/>
    </source>
</evidence>
<proteinExistence type="predicted"/>
<feature type="compositionally biased region" description="Basic and acidic residues" evidence="1">
    <location>
        <begin position="1"/>
        <end position="29"/>
    </location>
</feature>
<evidence type="ECO:0000313" key="3">
    <source>
        <dbReference type="Proteomes" id="UP001607069"/>
    </source>
</evidence>
<organism evidence="2 3">
    <name type="scientific">Streptomyces chitinivorans</name>
    <dbReference type="NCBI Taxonomy" id="1257027"/>
    <lineage>
        <taxon>Bacteria</taxon>
        <taxon>Bacillati</taxon>
        <taxon>Actinomycetota</taxon>
        <taxon>Actinomycetes</taxon>
        <taxon>Kitasatosporales</taxon>
        <taxon>Streptomycetaceae</taxon>
        <taxon>Streptomyces</taxon>
    </lineage>
</organism>
<dbReference type="RefSeq" id="WP_279949763.1">
    <property type="nucleotide sequence ID" value="NZ_BAABEN010000008.1"/>
</dbReference>
<accession>A0ABW7I1V1</accession>
<gene>
    <name evidence="2" type="ORF">ACG5V6_27055</name>
</gene>